<feature type="region of interest" description="Disordered" evidence="5">
    <location>
        <begin position="12"/>
        <end position="33"/>
    </location>
</feature>
<dbReference type="Gene3D" id="1.50.10.150">
    <property type="entry name" value="Voltage-dependent anion channel"/>
    <property type="match status" value="1"/>
</dbReference>
<keyword evidence="3 6" id="KW-1133">Transmembrane helix</keyword>
<feature type="transmembrane region" description="Helical" evidence="6">
    <location>
        <begin position="77"/>
        <end position="100"/>
    </location>
</feature>
<dbReference type="RefSeq" id="XP_016266761.1">
    <property type="nucleotide sequence ID" value="XM_016402864.1"/>
</dbReference>
<dbReference type="VEuPathDB" id="FungiDB:PV06_02212"/>
<protein>
    <recommendedName>
        <fullName evidence="9">C4-dicarboxylate transporter/malic acid transporter</fullName>
    </recommendedName>
</protein>
<keyword evidence="2 6" id="KW-0812">Transmembrane</keyword>
<dbReference type="PANTHER" id="PTHR31162:SF0">
    <property type="entry name" value="MALIC ACID TRANSPORT PROTEIN"/>
    <property type="match status" value="1"/>
</dbReference>
<comment type="subcellular location">
    <subcellularLocation>
        <location evidence="1">Membrane</location>
        <topology evidence="1">Multi-pass membrane protein</topology>
    </subcellularLocation>
</comment>
<feature type="transmembrane region" description="Helical" evidence="6">
    <location>
        <begin position="46"/>
        <end position="65"/>
    </location>
</feature>
<feature type="transmembrane region" description="Helical" evidence="6">
    <location>
        <begin position="297"/>
        <end position="325"/>
    </location>
</feature>
<evidence type="ECO:0000313" key="7">
    <source>
        <dbReference type="EMBL" id="KIW46545.1"/>
    </source>
</evidence>
<feature type="transmembrane region" description="Helical" evidence="6">
    <location>
        <begin position="188"/>
        <end position="208"/>
    </location>
</feature>
<dbReference type="STRING" id="215243.A0A0D2DVF4"/>
<dbReference type="Pfam" id="PF03595">
    <property type="entry name" value="SLAC1"/>
    <property type="match status" value="1"/>
</dbReference>
<keyword evidence="8" id="KW-1185">Reference proteome</keyword>
<name>A0A0D2DVF4_9EURO</name>
<dbReference type="AlphaFoldDB" id="A0A0D2DVF4"/>
<dbReference type="InterPro" id="IPR004695">
    <property type="entry name" value="SLAC1/Mae1/Ssu1/TehA"/>
</dbReference>
<feature type="transmembrane region" description="Helical" evidence="6">
    <location>
        <begin position="120"/>
        <end position="141"/>
    </location>
</feature>
<dbReference type="EMBL" id="KN847333">
    <property type="protein sequence ID" value="KIW46545.1"/>
    <property type="molecule type" value="Genomic_DNA"/>
</dbReference>
<gene>
    <name evidence="7" type="ORF">PV06_02212</name>
</gene>
<feature type="transmembrane region" description="Helical" evidence="6">
    <location>
        <begin position="362"/>
        <end position="383"/>
    </location>
</feature>
<dbReference type="GO" id="GO:0015140">
    <property type="term" value="F:malate transmembrane transporter activity"/>
    <property type="evidence" value="ECO:0007669"/>
    <property type="project" value="InterPro"/>
</dbReference>
<dbReference type="CDD" id="cd09317">
    <property type="entry name" value="TDT_Mae1_like"/>
    <property type="match status" value="1"/>
</dbReference>
<proteinExistence type="predicted"/>
<accession>A0A0D2DVF4</accession>
<evidence type="ECO:0000256" key="3">
    <source>
        <dbReference type="ARBA" id="ARBA00022989"/>
    </source>
</evidence>
<dbReference type="OrthoDB" id="2901184at2759"/>
<evidence type="ECO:0000256" key="5">
    <source>
        <dbReference type="SAM" id="MobiDB-lite"/>
    </source>
</evidence>
<feature type="transmembrane region" description="Helical" evidence="6">
    <location>
        <begin position="156"/>
        <end position="176"/>
    </location>
</feature>
<dbReference type="InterPro" id="IPR030185">
    <property type="entry name" value="Mae1"/>
</dbReference>
<evidence type="ECO:0000256" key="4">
    <source>
        <dbReference type="ARBA" id="ARBA00023136"/>
    </source>
</evidence>
<feature type="transmembrane region" description="Helical" evidence="6">
    <location>
        <begin position="257"/>
        <end position="277"/>
    </location>
</feature>
<organism evidence="7 8">
    <name type="scientific">Exophiala oligosperma</name>
    <dbReference type="NCBI Taxonomy" id="215243"/>
    <lineage>
        <taxon>Eukaryota</taxon>
        <taxon>Fungi</taxon>
        <taxon>Dikarya</taxon>
        <taxon>Ascomycota</taxon>
        <taxon>Pezizomycotina</taxon>
        <taxon>Eurotiomycetes</taxon>
        <taxon>Chaetothyriomycetidae</taxon>
        <taxon>Chaetothyriales</taxon>
        <taxon>Herpotrichiellaceae</taxon>
        <taxon>Exophiala</taxon>
    </lineage>
</organism>
<dbReference type="Proteomes" id="UP000053342">
    <property type="component" value="Unassembled WGS sequence"/>
</dbReference>
<sequence>MIHVITTNRSVEAEASNSNSNDDMFDPKENRNVPTSEQGLARLKHLTWAWFTFPMATGGLALLVAPDNQPHSFTGLLTIGKILFIFDLVIFTLIAGSITYRFIHWPGTLKASLAHPTESLFFGTSFLSLASIITCLAHYAIPSCGPWLVTTYRVLFWTYFATTYVIAVCAYLVLFTNPRLRIQDMTPAWDLPMFPFMLCGTIASAGIPTQPAKYAMPMLFGGLTAQGLGMLVSMGMYASYVRRMIMYGLPSPASRPAMFIAVGPPSFTALAIIELARHYPAAAGYDYFGPDAVTAQIVQVLSLMVAVFVWSLSFWFFCLGVISCVAARGKFRFHLNWWAFVFPNTGFALATINIGRSLKSQGVLWVGSAMTICLALTYLFVLYHHVRAVWRKDVLFLGKDEDNYHPERMAKVESRGEDPEKCVCVSGG</sequence>
<feature type="transmembrane region" description="Helical" evidence="6">
    <location>
        <begin position="337"/>
        <end position="356"/>
    </location>
</feature>
<evidence type="ECO:0000256" key="1">
    <source>
        <dbReference type="ARBA" id="ARBA00004141"/>
    </source>
</evidence>
<keyword evidence="4 6" id="KW-0472">Membrane</keyword>
<dbReference type="PANTHER" id="PTHR31162">
    <property type="entry name" value="MALIC ACID TRANSPORT PROTEIN-RELATED"/>
    <property type="match status" value="1"/>
</dbReference>
<feature type="transmembrane region" description="Helical" evidence="6">
    <location>
        <begin position="214"/>
        <end position="237"/>
    </location>
</feature>
<reference evidence="7 8" key="1">
    <citation type="submission" date="2015-01" db="EMBL/GenBank/DDBJ databases">
        <title>The Genome Sequence of Exophiala oligosperma CBS72588.</title>
        <authorList>
            <consortium name="The Broad Institute Genomics Platform"/>
            <person name="Cuomo C."/>
            <person name="de Hoog S."/>
            <person name="Gorbushina A."/>
            <person name="Stielow B."/>
            <person name="Teixiera M."/>
            <person name="Abouelleil A."/>
            <person name="Chapman S.B."/>
            <person name="Priest M."/>
            <person name="Young S.K."/>
            <person name="Wortman J."/>
            <person name="Nusbaum C."/>
            <person name="Birren B."/>
        </authorList>
    </citation>
    <scope>NUCLEOTIDE SEQUENCE [LARGE SCALE GENOMIC DNA]</scope>
    <source>
        <strain evidence="7 8">CBS 72588</strain>
    </source>
</reference>
<dbReference type="HOGENOM" id="CLU_030057_2_0_1"/>
<dbReference type="GO" id="GO:0016020">
    <property type="term" value="C:membrane"/>
    <property type="evidence" value="ECO:0007669"/>
    <property type="project" value="UniProtKB-SubCell"/>
</dbReference>
<evidence type="ECO:0000256" key="6">
    <source>
        <dbReference type="SAM" id="Phobius"/>
    </source>
</evidence>
<evidence type="ECO:0008006" key="9">
    <source>
        <dbReference type="Google" id="ProtNLM"/>
    </source>
</evidence>
<dbReference type="InterPro" id="IPR038665">
    <property type="entry name" value="Voltage-dep_anion_channel_sf"/>
</dbReference>
<evidence type="ECO:0000313" key="8">
    <source>
        <dbReference type="Proteomes" id="UP000053342"/>
    </source>
</evidence>
<dbReference type="GeneID" id="27354286"/>
<evidence type="ECO:0000256" key="2">
    <source>
        <dbReference type="ARBA" id="ARBA00022692"/>
    </source>
</evidence>